<dbReference type="EMBL" id="QQAH01000007">
    <property type="protein sequence ID" value="RDD82138.1"/>
    <property type="molecule type" value="Genomic_DNA"/>
</dbReference>
<keyword evidence="1" id="KW-0812">Transmembrane</keyword>
<organism evidence="2 3">
    <name type="scientific">Dyella tabacisoli</name>
    <dbReference type="NCBI Taxonomy" id="2282381"/>
    <lineage>
        <taxon>Bacteria</taxon>
        <taxon>Pseudomonadati</taxon>
        <taxon>Pseudomonadota</taxon>
        <taxon>Gammaproteobacteria</taxon>
        <taxon>Lysobacterales</taxon>
        <taxon>Rhodanobacteraceae</taxon>
        <taxon>Dyella</taxon>
    </lineage>
</organism>
<comment type="caution">
    <text evidence="2">The sequence shown here is derived from an EMBL/GenBank/DDBJ whole genome shotgun (WGS) entry which is preliminary data.</text>
</comment>
<protein>
    <submittedName>
        <fullName evidence="2">Uncharacterized protein</fullName>
    </submittedName>
</protein>
<keyword evidence="3" id="KW-1185">Reference proteome</keyword>
<feature type="transmembrane region" description="Helical" evidence="1">
    <location>
        <begin position="78"/>
        <end position="103"/>
    </location>
</feature>
<gene>
    <name evidence="2" type="ORF">DVJ77_08760</name>
</gene>
<dbReference type="OrthoDB" id="5959630at2"/>
<keyword evidence="1" id="KW-1133">Transmembrane helix</keyword>
<feature type="transmembrane region" description="Helical" evidence="1">
    <location>
        <begin position="12"/>
        <end position="33"/>
    </location>
</feature>
<dbReference type="AlphaFoldDB" id="A0A369UQX2"/>
<proteinExistence type="predicted"/>
<feature type="transmembrane region" description="Helical" evidence="1">
    <location>
        <begin position="45"/>
        <end position="66"/>
    </location>
</feature>
<evidence type="ECO:0000313" key="3">
    <source>
        <dbReference type="Proteomes" id="UP000253782"/>
    </source>
</evidence>
<feature type="transmembrane region" description="Helical" evidence="1">
    <location>
        <begin position="115"/>
        <end position="135"/>
    </location>
</feature>
<name>A0A369UQX2_9GAMM</name>
<sequence length="136" mass="14826">MTTALTVISSLLWWVLYSSIGALFIALVAWIVLRWSERCAVVFNRTYLACLLWNLFGMLLIAGVAMHEGHIKPPFAPLLASGLLRGALVIDMLVGVALLWRLIPRVDARRIRPTSACMAVAAIMAIGFGVATSLMS</sequence>
<dbReference type="Proteomes" id="UP000253782">
    <property type="component" value="Unassembled WGS sequence"/>
</dbReference>
<evidence type="ECO:0000256" key="1">
    <source>
        <dbReference type="SAM" id="Phobius"/>
    </source>
</evidence>
<dbReference type="RefSeq" id="WP_114845095.1">
    <property type="nucleotide sequence ID" value="NZ_JBHSPE010000008.1"/>
</dbReference>
<evidence type="ECO:0000313" key="2">
    <source>
        <dbReference type="EMBL" id="RDD82138.1"/>
    </source>
</evidence>
<keyword evidence="1" id="KW-0472">Membrane</keyword>
<reference evidence="2 3" key="1">
    <citation type="submission" date="2018-07" db="EMBL/GenBank/DDBJ databases">
        <title>Dyella tabacisoli L4-6T, whole genome shotgun sequence.</title>
        <authorList>
            <person name="Zhou X.-K."/>
            <person name="Li W.-J."/>
            <person name="Duan Y.-Q."/>
        </authorList>
    </citation>
    <scope>NUCLEOTIDE SEQUENCE [LARGE SCALE GENOMIC DNA]</scope>
    <source>
        <strain evidence="2 3">L4-6</strain>
    </source>
</reference>
<accession>A0A369UQX2</accession>